<dbReference type="GO" id="GO:0008168">
    <property type="term" value="F:methyltransferase activity"/>
    <property type="evidence" value="ECO:0007669"/>
    <property type="project" value="UniProtKB-KW"/>
</dbReference>
<dbReference type="EMBL" id="JBHLVZ010000002">
    <property type="protein sequence ID" value="MFC0384635.1"/>
    <property type="molecule type" value="Genomic_DNA"/>
</dbReference>
<dbReference type="EC" id="2.1.1.-" evidence="2"/>
<dbReference type="CDD" id="cd02440">
    <property type="entry name" value="AdoMet_MTases"/>
    <property type="match status" value="1"/>
</dbReference>
<dbReference type="SUPFAM" id="SSF53335">
    <property type="entry name" value="S-adenosyl-L-methionine-dependent methyltransferases"/>
    <property type="match status" value="1"/>
</dbReference>
<evidence type="ECO:0000313" key="3">
    <source>
        <dbReference type="Proteomes" id="UP001589789"/>
    </source>
</evidence>
<dbReference type="Pfam" id="PF08241">
    <property type="entry name" value="Methyltransf_11"/>
    <property type="match status" value="1"/>
</dbReference>
<dbReference type="InterPro" id="IPR013216">
    <property type="entry name" value="Methyltransf_11"/>
</dbReference>
<dbReference type="Gene3D" id="3.40.50.150">
    <property type="entry name" value="Vaccinia Virus protein VP39"/>
    <property type="match status" value="1"/>
</dbReference>
<keyword evidence="2" id="KW-0808">Transferase</keyword>
<proteinExistence type="predicted"/>
<evidence type="ECO:0000313" key="2">
    <source>
        <dbReference type="EMBL" id="MFC0384635.1"/>
    </source>
</evidence>
<keyword evidence="2" id="KW-0489">Methyltransferase</keyword>
<gene>
    <name evidence="2" type="ORF">ACFFIC_03605</name>
</gene>
<accession>A0ABV6ILZ7</accession>
<feature type="domain" description="Methyltransferase type 11" evidence="1">
    <location>
        <begin position="57"/>
        <end position="151"/>
    </location>
</feature>
<dbReference type="RefSeq" id="WP_377048703.1">
    <property type="nucleotide sequence ID" value="NZ_JBHLVZ010000002.1"/>
</dbReference>
<dbReference type="Proteomes" id="UP001589789">
    <property type="component" value="Unassembled WGS sequence"/>
</dbReference>
<protein>
    <submittedName>
        <fullName evidence="2">Class I SAM-dependent methyltransferase</fullName>
        <ecNumber evidence="2">2.1.1.-</ecNumber>
    </submittedName>
</protein>
<comment type="caution">
    <text evidence="2">The sequence shown here is derived from an EMBL/GenBank/DDBJ whole genome shotgun (WGS) entry which is preliminary data.</text>
</comment>
<sequence length="280" mass="29548">MTPEGRRGAEARGTPAAAPPALWAAGEVYEPYVGRWSRRVAPLFLGALDVPPGARWLDVGCGTGALTATILDRHAPASVLGIDPSEGFLAHARRHLPDPRAGFRHGDAQALPVDDAAFDAVVSGLVLNFVPDQARAAAGMRRATRPGGTVAAYVWDYAEGMQMMRRFWDAAAALDPAGAGGKDEALRFALCRPGALQHLFEGAGLRGVEVTSIGIPTVFPDFDDYWNPFLGGQAPAPAYCMSLPEDRRAALREALRASLPTAPDGSIALTARAWAVRGTA</sequence>
<dbReference type="GO" id="GO:0032259">
    <property type="term" value="P:methylation"/>
    <property type="evidence" value="ECO:0007669"/>
    <property type="project" value="UniProtKB-KW"/>
</dbReference>
<reference evidence="2 3" key="1">
    <citation type="submission" date="2024-09" db="EMBL/GenBank/DDBJ databases">
        <authorList>
            <person name="Sun Q."/>
            <person name="Mori K."/>
        </authorList>
    </citation>
    <scope>NUCLEOTIDE SEQUENCE [LARGE SCALE GENOMIC DNA]</scope>
    <source>
        <strain evidence="2 3">CCM 7468</strain>
    </source>
</reference>
<evidence type="ECO:0000259" key="1">
    <source>
        <dbReference type="Pfam" id="PF08241"/>
    </source>
</evidence>
<keyword evidence="3" id="KW-1185">Reference proteome</keyword>
<name>A0ABV6ILZ7_9PROT</name>
<organism evidence="2 3">
    <name type="scientific">Muricoccus vinaceus</name>
    <dbReference type="NCBI Taxonomy" id="424704"/>
    <lineage>
        <taxon>Bacteria</taxon>
        <taxon>Pseudomonadati</taxon>
        <taxon>Pseudomonadota</taxon>
        <taxon>Alphaproteobacteria</taxon>
        <taxon>Acetobacterales</taxon>
        <taxon>Roseomonadaceae</taxon>
        <taxon>Muricoccus</taxon>
    </lineage>
</organism>
<dbReference type="PANTHER" id="PTHR43861:SF1">
    <property type="entry name" value="TRANS-ACONITATE 2-METHYLTRANSFERASE"/>
    <property type="match status" value="1"/>
</dbReference>
<dbReference type="InterPro" id="IPR029063">
    <property type="entry name" value="SAM-dependent_MTases_sf"/>
</dbReference>
<dbReference type="PANTHER" id="PTHR43861">
    <property type="entry name" value="TRANS-ACONITATE 2-METHYLTRANSFERASE-RELATED"/>
    <property type="match status" value="1"/>
</dbReference>